<reference evidence="2" key="1">
    <citation type="submission" date="2025-08" db="UniProtKB">
        <authorList>
            <consortium name="RefSeq"/>
        </authorList>
    </citation>
    <scope>IDENTIFICATION</scope>
    <source>
        <tissue evidence="2">Whole body</tissue>
    </source>
</reference>
<accession>A0ABM1JBF1</accession>
<name>A0ABM1JBF1_POLDO</name>
<organism evidence="1 2">
    <name type="scientific">Polistes dominula</name>
    <name type="common">European paper wasp</name>
    <name type="synonym">Vespa dominula</name>
    <dbReference type="NCBI Taxonomy" id="743375"/>
    <lineage>
        <taxon>Eukaryota</taxon>
        <taxon>Metazoa</taxon>
        <taxon>Ecdysozoa</taxon>
        <taxon>Arthropoda</taxon>
        <taxon>Hexapoda</taxon>
        <taxon>Insecta</taxon>
        <taxon>Pterygota</taxon>
        <taxon>Neoptera</taxon>
        <taxon>Endopterygota</taxon>
        <taxon>Hymenoptera</taxon>
        <taxon>Apocrita</taxon>
        <taxon>Aculeata</taxon>
        <taxon>Vespoidea</taxon>
        <taxon>Vespidae</taxon>
        <taxon>Polistinae</taxon>
        <taxon>Polistini</taxon>
        <taxon>Polistes</taxon>
    </lineage>
</organism>
<sequence>MSQTQHKTLVKDLLPKKQLRNQKKISNEEITERNGIDYPLDIWFIISEYLKPETIGKFACICKSSYYVTTTAKFWFHLYKTYYKFVPGIPERLQPHWMILRHELRLCVIRTLHYTYFAERRALSYISRIQQKEPHSLVKRQCSLMWHKKGTNQWYFFFKLKEISGTCNGTLIQQNKSMDDDIETTKKINANSEEKCKLLQVRCLQYSKLPLVIGLILQKVSVTLMPGLKYLRLQLGFGTSDLPNALTNQVILNDVIDYEVLDWWHPRYPHQDTISYLCDVDRTIQLTSDDTWD</sequence>
<keyword evidence="1" id="KW-1185">Reference proteome</keyword>
<dbReference type="RefSeq" id="XP_015189789.1">
    <property type="nucleotide sequence ID" value="XM_015334303.1"/>
</dbReference>
<gene>
    <name evidence="2" type="primary">LOC107073614</name>
</gene>
<dbReference type="PANTHER" id="PTHR20988:SF2">
    <property type="entry name" value="TRANSMEMBRANE PROTEIN 183A-RELATED"/>
    <property type="match status" value="1"/>
</dbReference>
<evidence type="ECO:0000313" key="2">
    <source>
        <dbReference type="RefSeq" id="XP_015189789.1"/>
    </source>
</evidence>
<protein>
    <submittedName>
        <fullName evidence="2">Transmembrane protein 183B-like</fullName>
    </submittedName>
</protein>
<dbReference type="Proteomes" id="UP000694924">
    <property type="component" value="Unplaced"/>
</dbReference>
<evidence type="ECO:0000313" key="1">
    <source>
        <dbReference type="Proteomes" id="UP000694924"/>
    </source>
</evidence>
<proteinExistence type="predicted"/>
<dbReference type="GeneID" id="107073614"/>
<dbReference type="InterPro" id="IPR026509">
    <property type="entry name" value="TMEM183"/>
</dbReference>
<dbReference type="PANTHER" id="PTHR20988">
    <property type="entry name" value="TRANSMEMBRANE PROTEIN 183A-RELATED"/>
    <property type="match status" value="1"/>
</dbReference>